<gene>
    <name evidence="2" type="ORF">CIPAW_04G140700</name>
</gene>
<dbReference type="Proteomes" id="UP000811609">
    <property type="component" value="Chromosome 4"/>
</dbReference>
<keyword evidence="3" id="KW-1185">Reference proteome</keyword>
<dbReference type="EMBL" id="CM031812">
    <property type="protein sequence ID" value="KAG6658155.1"/>
    <property type="molecule type" value="Genomic_DNA"/>
</dbReference>
<dbReference type="PANTHER" id="PTHR36369:SF1">
    <property type="entry name" value="TRANSMEMBRANE PROTEIN"/>
    <property type="match status" value="1"/>
</dbReference>
<sequence length="227" mass="25360">MTLLRFSFNMNVLESSLEALALDYLSLGFLTAVNNLWTWVAVLTAAVSLWKIRTSGGVIASAVCLRFRGSKQSHGNDRSPTRPAPVPETSVTNVSADEPPAPAPANGIVAGEVGLDGVTKGTKFVAVYGKDADQKGNGELAAENDEYYYWEERGGDECHSIGKWWESWERELRTKTGEKGWYRYQDLRVLNGNVVRLWENTTSRTRDLRYTTARAVLRGNWVRLLED</sequence>
<name>A0A8T1QUR8_CARIL</name>
<organism evidence="2 3">
    <name type="scientific">Carya illinoinensis</name>
    <name type="common">Pecan</name>
    <dbReference type="NCBI Taxonomy" id="32201"/>
    <lineage>
        <taxon>Eukaryota</taxon>
        <taxon>Viridiplantae</taxon>
        <taxon>Streptophyta</taxon>
        <taxon>Embryophyta</taxon>
        <taxon>Tracheophyta</taxon>
        <taxon>Spermatophyta</taxon>
        <taxon>Magnoliopsida</taxon>
        <taxon>eudicotyledons</taxon>
        <taxon>Gunneridae</taxon>
        <taxon>Pentapetalae</taxon>
        <taxon>rosids</taxon>
        <taxon>fabids</taxon>
        <taxon>Fagales</taxon>
        <taxon>Juglandaceae</taxon>
        <taxon>Carya</taxon>
    </lineage>
</organism>
<feature type="region of interest" description="Disordered" evidence="1">
    <location>
        <begin position="70"/>
        <end position="103"/>
    </location>
</feature>
<comment type="caution">
    <text evidence="2">The sequence shown here is derived from an EMBL/GenBank/DDBJ whole genome shotgun (WGS) entry which is preliminary data.</text>
</comment>
<evidence type="ECO:0000313" key="2">
    <source>
        <dbReference type="EMBL" id="KAG6658155.1"/>
    </source>
</evidence>
<dbReference type="AlphaFoldDB" id="A0A8T1QUR8"/>
<evidence type="ECO:0000256" key="1">
    <source>
        <dbReference type="SAM" id="MobiDB-lite"/>
    </source>
</evidence>
<proteinExistence type="predicted"/>
<evidence type="ECO:0000313" key="3">
    <source>
        <dbReference type="Proteomes" id="UP000811609"/>
    </source>
</evidence>
<accession>A0A8T1QUR8</accession>
<reference evidence="2" key="1">
    <citation type="submission" date="2020-12" db="EMBL/GenBank/DDBJ databases">
        <title>WGS assembly of Carya illinoinensis cv. Pawnee.</title>
        <authorList>
            <person name="Platts A."/>
            <person name="Shu S."/>
            <person name="Wright S."/>
            <person name="Barry K."/>
            <person name="Edger P."/>
            <person name="Pires J.C."/>
            <person name="Schmutz J."/>
        </authorList>
    </citation>
    <scope>NUCLEOTIDE SEQUENCE</scope>
    <source>
        <tissue evidence="2">Leaf</tissue>
    </source>
</reference>
<protein>
    <submittedName>
        <fullName evidence="2">Uncharacterized protein</fullName>
    </submittedName>
</protein>
<dbReference type="PANTHER" id="PTHR36369">
    <property type="entry name" value="TRANSMEMBRANE PROTEIN"/>
    <property type="match status" value="1"/>
</dbReference>